<reference evidence="1" key="1">
    <citation type="journal article" date="2013" name="J. Plant Res.">
        <title>Effect of fungi and light on seed germination of three Opuntia species from semiarid lands of central Mexico.</title>
        <authorList>
            <person name="Delgado-Sanchez P."/>
            <person name="Jimenez-Bremont J.F."/>
            <person name="Guerrero-Gonzalez Mde L."/>
            <person name="Flores J."/>
        </authorList>
    </citation>
    <scope>NUCLEOTIDE SEQUENCE</scope>
    <source>
        <tissue evidence="1">Cladode</tissue>
    </source>
</reference>
<organism evidence="1">
    <name type="scientific">Opuntia streptacantha</name>
    <name type="common">Prickly pear cactus</name>
    <name type="synonym">Opuntia cardona</name>
    <dbReference type="NCBI Taxonomy" id="393608"/>
    <lineage>
        <taxon>Eukaryota</taxon>
        <taxon>Viridiplantae</taxon>
        <taxon>Streptophyta</taxon>
        <taxon>Embryophyta</taxon>
        <taxon>Tracheophyta</taxon>
        <taxon>Spermatophyta</taxon>
        <taxon>Magnoliopsida</taxon>
        <taxon>eudicotyledons</taxon>
        <taxon>Gunneridae</taxon>
        <taxon>Pentapetalae</taxon>
        <taxon>Caryophyllales</taxon>
        <taxon>Cactineae</taxon>
        <taxon>Cactaceae</taxon>
        <taxon>Opuntioideae</taxon>
        <taxon>Opuntia</taxon>
    </lineage>
</organism>
<dbReference type="EMBL" id="GISG01183586">
    <property type="protein sequence ID" value="MBA4654430.1"/>
    <property type="molecule type" value="Transcribed_RNA"/>
</dbReference>
<protein>
    <submittedName>
        <fullName evidence="1">Uncharacterized protein</fullName>
    </submittedName>
</protein>
<evidence type="ECO:0000313" key="1">
    <source>
        <dbReference type="EMBL" id="MBA4654430.1"/>
    </source>
</evidence>
<proteinExistence type="predicted"/>
<dbReference type="AlphaFoldDB" id="A0A7C8ZZR0"/>
<accession>A0A7C8ZZR0</accession>
<sequence length="108" mass="12538">MISKLDKAPNLQAIDPELAQPCPRWRRSQDQIRLHDEIEHLFTTDRVVVAAVADLLRRLAGCQQAVSRIKATASEDKRTLELLKTSRKVEWLLNFFIQDSQNCTHLWM</sequence>
<reference evidence="1" key="2">
    <citation type="submission" date="2020-07" db="EMBL/GenBank/DDBJ databases">
        <authorList>
            <person name="Vera ALvarez R."/>
            <person name="Arias-Moreno D.M."/>
            <person name="Jimenez-Jacinto V."/>
            <person name="Jimenez-Bremont J.F."/>
            <person name="Swaminathan K."/>
            <person name="Moose S.P."/>
            <person name="Guerrero-Gonzalez M.L."/>
            <person name="Marino-Ramirez L."/>
            <person name="Landsman D."/>
            <person name="Rodriguez-Kessler M."/>
            <person name="Delgado-Sanchez P."/>
        </authorList>
    </citation>
    <scope>NUCLEOTIDE SEQUENCE</scope>
    <source>
        <tissue evidence="1">Cladode</tissue>
    </source>
</reference>
<dbReference type="EMBL" id="GISG01183588">
    <property type="protein sequence ID" value="MBA4654431.1"/>
    <property type="molecule type" value="Transcribed_RNA"/>
</dbReference>
<name>A0A7C8ZZR0_OPUST</name>